<reference evidence="2" key="2">
    <citation type="submission" date="2013-04" db="UniProtKB">
        <authorList>
            <consortium name="EnsemblPlants"/>
        </authorList>
    </citation>
    <scope>IDENTIFICATION</scope>
</reference>
<feature type="compositionally biased region" description="Basic and acidic residues" evidence="1">
    <location>
        <begin position="33"/>
        <end position="44"/>
    </location>
</feature>
<proteinExistence type="predicted"/>
<dbReference type="HOGENOM" id="CLU_2053258_0_0_1"/>
<organism evidence="2">
    <name type="scientific">Oryza brachyantha</name>
    <name type="common">malo sina</name>
    <dbReference type="NCBI Taxonomy" id="4533"/>
    <lineage>
        <taxon>Eukaryota</taxon>
        <taxon>Viridiplantae</taxon>
        <taxon>Streptophyta</taxon>
        <taxon>Embryophyta</taxon>
        <taxon>Tracheophyta</taxon>
        <taxon>Spermatophyta</taxon>
        <taxon>Magnoliopsida</taxon>
        <taxon>Liliopsida</taxon>
        <taxon>Poales</taxon>
        <taxon>Poaceae</taxon>
        <taxon>BOP clade</taxon>
        <taxon>Oryzoideae</taxon>
        <taxon>Oryzeae</taxon>
        <taxon>Oryzinae</taxon>
        <taxon>Oryza</taxon>
    </lineage>
</organism>
<protein>
    <submittedName>
        <fullName evidence="2">Uncharacterized protein</fullName>
    </submittedName>
</protein>
<feature type="compositionally biased region" description="Polar residues" evidence="1">
    <location>
        <begin position="18"/>
        <end position="31"/>
    </location>
</feature>
<dbReference type="EnsemblPlants" id="OB07G11920.1">
    <property type="protein sequence ID" value="OB07G11920.1"/>
    <property type="gene ID" value="OB07G11920"/>
</dbReference>
<dbReference type="Proteomes" id="UP000006038">
    <property type="component" value="Chromosome 7"/>
</dbReference>
<dbReference type="Gramene" id="OB07G11920.1">
    <property type="protein sequence ID" value="OB07G11920.1"/>
    <property type="gene ID" value="OB07G11920"/>
</dbReference>
<accession>J3MIG0</accession>
<evidence type="ECO:0000313" key="3">
    <source>
        <dbReference type="Proteomes" id="UP000006038"/>
    </source>
</evidence>
<evidence type="ECO:0000313" key="2">
    <source>
        <dbReference type="EnsemblPlants" id="OB07G11920.1"/>
    </source>
</evidence>
<reference evidence="2" key="1">
    <citation type="journal article" date="2013" name="Nat. Commun.">
        <title>Whole-genome sequencing of Oryza brachyantha reveals mechanisms underlying Oryza genome evolution.</title>
        <authorList>
            <person name="Chen J."/>
            <person name="Huang Q."/>
            <person name="Gao D."/>
            <person name="Wang J."/>
            <person name="Lang Y."/>
            <person name="Liu T."/>
            <person name="Li B."/>
            <person name="Bai Z."/>
            <person name="Luis Goicoechea J."/>
            <person name="Liang C."/>
            <person name="Chen C."/>
            <person name="Zhang W."/>
            <person name="Sun S."/>
            <person name="Liao Y."/>
            <person name="Zhang X."/>
            <person name="Yang L."/>
            <person name="Song C."/>
            <person name="Wang M."/>
            <person name="Shi J."/>
            <person name="Liu G."/>
            <person name="Liu J."/>
            <person name="Zhou H."/>
            <person name="Zhou W."/>
            <person name="Yu Q."/>
            <person name="An N."/>
            <person name="Chen Y."/>
            <person name="Cai Q."/>
            <person name="Wang B."/>
            <person name="Liu B."/>
            <person name="Min J."/>
            <person name="Huang Y."/>
            <person name="Wu H."/>
            <person name="Li Z."/>
            <person name="Zhang Y."/>
            <person name="Yin Y."/>
            <person name="Song W."/>
            <person name="Jiang J."/>
            <person name="Jackson S.A."/>
            <person name="Wing R.A."/>
            <person name="Wang J."/>
            <person name="Chen M."/>
        </authorList>
    </citation>
    <scope>NUCLEOTIDE SEQUENCE [LARGE SCALE GENOMIC DNA]</scope>
    <source>
        <strain evidence="2">cv. IRGC 101232</strain>
    </source>
</reference>
<feature type="region of interest" description="Disordered" evidence="1">
    <location>
        <begin position="18"/>
        <end position="44"/>
    </location>
</feature>
<keyword evidence="3" id="KW-1185">Reference proteome</keyword>
<dbReference type="AlphaFoldDB" id="J3MIG0"/>
<evidence type="ECO:0000256" key="1">
    <source>
        <dbReference type="SAM" id="MobiDB-lite"/>
    </source>
</evidence>
<sequence length="120" mass="13728">MAWQDCHVDQAACQRCLATSPTGVAKSTSGETHPWEREGERKESSRFPIIAEDWNYEHWLIIGGEDTRGGKMIVTPPNPQGMKANIRFERHIGKHGQTHLALHRDSNNELRQNTVTWKVR</sequence>
<name>J3MIG0_ORYBR</name>